<evidence type="ECO:0000313" key="2">
    <source>
        <dbReference type="EMBL" id="CAB4920478.1"/>
    </source>
</evidence>
<dbReference type="Gene3D" id="3.40.50.720">
    <property type="entry name" value="NAD(P)-binding Rossmann-like Domain"/>
    <property type="match status" value="1"/>
</dbReference>
<dbReference type="AlphaFoldDB" id="A0A6J7HM90"/>
<dbReference type="InterPro" id="IPR036291">
    <property type="entry name" value="NAD(P)-bd_dom_sf"/>
</dbReference>
<dbReference type="PANTHER" id="PTHR11011">
    <property type="entry name" value="MALE STERILITY PROTEIN 2-RELATED"/>
    <property type="match status" value="1"/>
</dbReference>
<gene>
    <name evidence="2" type="ORF">UFOPK3674_00519</name>
</gene>
<organism evidence="2">
    <name type="scientific">freshwater metagenome</name>
    <dbReference type="NCBI Taxonomy" id="449393"/>
    <lineage>
        <taxon>unclassified sequences</taxon>
        <taxon>metagenomes</taxon>
        <taxon>ecological metagenomes</taxon>
    </lineage>
</organism>
<dbReference type="InterPro" id="IPR013120">
    <property type="entry name" value="FAR_NAD-bd"/>
</dbReference>
<dbReference type="EMBL" id="CAFBMX010000002">
    <property type="protein sequence ID" value="CAB4920478.1"/>
    <property type="molecule type" value="Genomic_DNA"/>
</dbReference>
<dbReference type="SUPFAM" id="SSF51735">
    <property type="entry name" value="NAD(P)-binding Rossmann-fold domains"/>
    <property type="match status" value="1"/>
</dbReference>
<name>A0A6J7HM90_9ZZZZ</name>
<evidence type="ECO:0000259" key="1">
    <source>
        <dbReference type="Pfam" id="PF07993"/>
    </source>
</evidence>
<sequence>MSERTVTVLLTGATGYLGTLTLARLLTDPAVEVICLVRAQDDAQAEQRLHDTVGKLWAAPDAAIYERLRAVAFDLTDPPREVPGIGDVTHILHGAASVRFDLELEEARAANTATAQVVLDLARRAPRLEHLLHVSTAYVAGTHRGTFTEDDLDVGQGFRNTYEQTKFEAEQLLRREAADLPLTVARPSIVVGEAQTGWTTTFNVLYPLLRAYSRGLITDIPADPHAVVDVVTGDYVADALAHLLRATEPGATHHLVAGPGVTDVATVRDLAAEAFDLPPAAFIESTDGIPGPILSLLGYLNVHASFEDRKARTVLDPVGIEPVSVTAALRSAIVYGLASRWGRRPVARDAAPILSEGSTA</sequence>
<protein>
    <submittedName>
        <fullName evidence="2">Unannotated protein</fullName>
    </submittedName>
</protein>
<accession>A0A6J7HM90</accession>
<proteinExistence type="predicted"/>
<dbReference type="InterPro" id="IPR026055">
    <property type="entry name" value="FAR"/>
</dbReference>
<reference evidence="2" key="1">
    <citation type="submission" date="2020-05" db="EMBL/GenBank/DDBJ databases">
        <authorList>
            <person name="Chiriac C."/>
            <person name="Salcher M."/>
            <person name="Ghai R."/>
            <person name="Kavagutti S V."/>
        </authorList>
    </citation>
    <scope>NUCLEOTIDE SEQUENCE</scope>
</reference>
<dbReference type="Pfam" id="PF07993">
    <property type="entry name" value="NAD_binding_4"/>
    <property type="match status" value="1"/>
</dbReference>
<dbReference type="GO" id="GO:0080019">
    <property type="term" value="F:alcohol-forming very long-chain fatty acyl-CoA reductase activity"/>
    <property type="evidence" value="ECO:0007669"/>
    <property type="project" value="InterPro"/>
</dbReference>
<feature type="domain" description="Thioester reductase (TE)" evidence="1">
    <location>
        <begin position="10"/>
        <end position="239"/>
    </location>
</feature>